<dbReference type="Proteomes" id="UP000253551">
    <property type="component" value="Unassembled WGS sequence"/>
</dbReference>
<dbReference type="InterPro" id="IPR016197">
    <property type="entry name" value="Chromo-like_dom_sf"/>
</dbReference>
<keyword evidence="5" id="KW-1185">Reference proteome</keyword>
<proteinExistence type="predicted"/>
<dbReference type="Gene3D" id="2.40.50.40">
    <property type="match status" value="1"/>
</dbReference>
<dbReference type="OrthoDB" id="433924at2759"/>
<dbReference type="STRING" id="4846.A0A367KKT0"/>
<dbReference type="PANTHER" id="PTHR22812">
    <property type="entry name" value="CHROMOBOX PROTEIN"/>
    <property type="match status" value="1"/>
</dbReference>
<dbReference type="SMART" id="SM00298">
    <property type="entry name" value="CHROMO"/>
    <property type="match status" value="1"/>
</dbReference>
<sequence length="181" mass="21153">MTLKSKTTPPSPAADDAVYEVEAIVDHRRSLRDDKKIDYLIKWKDYDSSSNTWEREANIYSKELVDAYWSTIPYTMDAFRHNKHNTTKKRTHSPSPARLERSQWIHQVKMSEIKAAPPLGYMWKDIEAIVNVFKTEPNIFFAEVKWPGIQVNTYIPTRIIKKYNPIKVSLRIQPLVITCLS</sequence>
<dbReference type="PROSITE" id="PS50013">
    <property type="entry name" value="CHROMO_2"/>
    <property type="match status" value="1"/>
</dbReference>
<evidence type="ECO:0000256" key="2">
    <source>
        <dbReference type="ARBA" id="ARBA00023242"/>
    </source>
</evidence>
<dbReference type="InterPro" id="IPR051219">
    <property type="entry name" value="Heterochromatin_chromo-domain"/>
</dbReference>
<name>A0A367KKT0_RHIST</name>
<accession>A0A367KKT0</accession>
<organism evidence="4 5">
    <name type="scientific">Rhizopus stolonifer</name>
    <name type="common">Rhizopus nigricans</name>
    <dbReference type="NCBI Taxonomy" id="4846"/>
    <lineage>
        <taxon>Eukaryota</taxon>
        <taxon>Fungi</taxon>
        <taxon>Fungi incertae sedis</taxon>
        <taxon>Mucoromycota</taxon>
        <taxon>Mucoromycotina</taxon>
        <taxon>Mucoromycetes</taxon>
        <taxon>Mucorales</taxon>
        <taxon>Mucorineae</taxon>
        <taxon>Rhizopodaceae</taxon>
        <taxon>Rhizopus</taxon>
    </lineage>
</organism>
<dbReference type="SUPFAM" id="SSF54160">
    <property type="entry name" value="Chromo domain-like"/>
    <property type="match status" value="1"/>
</dbReference>
<dbReference type="GO" id="GO:0005634">
    <property type="term" value="C:nucleus"/>
    <property type="evidence" value="ECO:0007669"/>
    <property type="project" value="UniProtKB-SubCell"/>
</dbReference>
<evidence type="ECO:0000256" key="1">
    <source>
        <dbReference type="ARBA" id="ARBA00004123"/>
    </source>
</evidence>
<evidence type="ECO:0000259" key="3">
    <source>
        <dbReference type="PROSITE" id="PS50013"/>
    </source>
</evidence>
<dbReference type="InterPro" id="IPR023780">
    <property type="entry name" value="Chromo_domain"/>
</dbReference>
<feature type="domain" description="Chromo" evidence="3">
    <location>
        <begin position="19"/>
        <end position="68"/>
    </location>
</feature>
<protein>
    <recommendedName>
        <fullName evidence="3">Chromo domain-containing protein</fullName>
    </recommendedName>
</protein>
<dbReference type="InterPro" id="IPR000953">
    <property type="entry name" value="Chromo/chromo_shadow_dom"/>
</dbReference>
<dbReference type="Pfam" id="PF00385">
    <property type="entry name" value="Chromo"/>
    <property type="match status" value="1"/>
</dbReference>
<evidence type="ECO:0000313" key="4">
    <source>
        <dbReference type="EMBL" id="RCI02777.1"/>
    </source>
</evidence>
<reference evidence="4 5" key="1">
    <citation type="journal article" date="2018" name="G3 (Bethesda)">
        <title>Phylogenetic and Phylogenomic Definition of Rhizopus Species.</title>
        <authorList>
            <person name="Gryganskyi A.P."/>
            <person name="Golan J."/>
            <person name="Dolatabadi S."/>
            <person name="Mondo S."/>
            <person name="Robb S."/>
            <person name="Idnurm A."/>
            <person name="Muszewska A."/>
            <person name="Steczkiewicz K."/>
            <person name="Masonjones S."/>
            <person name="Liao H.L."/>
            <person name="Gajdeczka M.T."/>
            <person name="Anike F."/>
            <person name="Vuek A."/>
            <person name="Anishchenko I.M."/>
            <person name="Voigt K."/>
            <person name="de Hoog G.S."/>
            <person name="Smith M.E."/>
            <person name="Heitman J."/>
            <person name="Vilgalys R."/>
            <person name="Stajich J.E."/>
        </authorList>
    </citation>
    <scope>NUCLEOTIDE SEQUENCE [LARGE SCALE GENOMIC DNA]</scope>
    <source>
        <strain evidence="4 5">LSU 92-RS-03</strain>
    </source>
</reference>
<dbReference type="AlphaFoldDB" id="A0A367KKT0"/>
<dbReference type="CDD" id="cd00024">
    <property type="entry name" value="CD_CSD"/>
    <property type="match status" value="1"/>
</dbReference>
<gene>
    <name evidence="4" type="ORF">CU098_007965</name>
</gene>
<comment type="caution">
    <text evidence="4">The sequence shown here is derived from an EMBL/GenBank/DDBJ whole genome shotgun (WGS) entry which is preliminary data.</text>
</comment>
<evidence type="ECO:0000313" key="5">
    <source>
        <dbReference type="Proteomes" id="UP000253551"/>
    </source>
</evidence>
<dbReference type="EMBL" id="PJQM01001262">
    <property type="protein sequence ID" value="RCI02777.1"/>
    <property type="molecule type" value="Genomic_DNA"/>
</dbReference>
<keyword evidence="2" id="KW-0539">Nucleus</keyword>
<comment type="subcellular location">
    <subcellularLocation>
        <location evidence="1">Nucleus</location>
    </subcellularLocation>
</comment>